<dbReference type="PANTHER" id="PTHR30487">
    <property type="entry name" value="TYPE 4 PREPILIN-LIKE PROTEINS LEADER PEPTIDE-PROCESSING ENZYME"/>
    <property type="match status" value="1"/>
</dbReference>
<dbReference type="Pfam" id="PF01478">
    <property type="entry name" value="Peptidase_A24"/>
    <property type="match status" value="1"/>
</dbReference>
<evidence type="ECO:0000259" key="3">
    <source>
        <dbReference type="Pfam" id="PF01478"/>
    </source>
</evidence>
<feature type="transmembrane region" description="Helical" evidence="2">
    <location>
        <begin position="114"/>
        <end position="134"/>
    </location>
</feature>
<evidence type="ECO:0000256" key="2">
    <source>
        <dbReference type="SAM" id="Phobius"/>
    </source>
</evidence>
<dbReference type="PANTHER" id="PTHR30487:SF0">
    <property type="entry name" value="PREPILIN LEADER PEPTIDASE_N-METHYLTRANSFERASE-RELATED"/>
    <property type="match status" value="1"/>
</dbReference>
<feature type="transmembrane region" description="Helical" evidence="2">
    <location>
        <begin position="166"/>
        <end position="187"/>
    </location>
</feature>
<name>A0ABU7SIP2_9ACTN</name>
<sequence>MTPGVVAAAGLLGVLLGPLLRRQILRYAVPAAGPPGESPPGPDSPVGRSIRRNCPHCAATIGAPARRNPLGVLPPTGRCPRCRGAVGPRAGLVEVVAASGYAALAARVDDVLPLLAYAWIAGFGIVLGFVDVAVRRLPDRLTLPAAAGLAGLLGAATLTSGQFGRYAVAAACALSLAGAYLGLVLLSPGGLGPGDVKLALGLGFATGWYGWSTALSGALAGLLLASGYAAVLLRLRRVGRRDHLPHGPAMLTGALGAVLLAA</sequence>
<comment type="similarity">
    <text evidence="1">Belongs to the peptidase A24 family.</text>
</comment>
<dbReference type="RefSeq" id="WP_331210073.1">
    <property type="nucleotide sequence ID" value="NZ_JAZGQL010000019.1"/>
</dbReference>
<organism evidence="4 5">
    <name type="scientific">Plantactinospora veratri</name>
    <dbReference type="NCBI Taxonomy" id="1436122"/>
    <lineage>
        <taxon>Bacteria</taxon>
        <taxon>Bacillati</taxon>
        <taxon>Actinomycetota</taxon>
        <taxon>Actinomycetes</taxon>
        <taxon>Micromonosporales</taxon>
        <taxon>Micromonosporaceae</taxon>
        <taxon>Plantactinospora</taxon>
    </lineage>
</organism>
<gene>
    <name evidence="4" type="ORF">V1634_23580</name>
</gene>
<dbReference type="EMBL" id="JAZGQL010000019">
    <property type="protein sequence ID" value="MEE6309820.1"/>
    <property type="molecule type" value="Genomic_DNA"/>
</dbReference>
<evidence type="ECO:0000313" key="5">
    <source>
        <dbReference type="Proteomes" id="UP001339911"/>
    </source>
</evidence>
<keyword evidence="4" id="KW-0378">Hydrolase</keyword>
<comment type="caution">
    <text evidence="4">The sequence shown here is derived from an EMBL/GenBank/DDBJ whole genome shotgun (WGS) entry which is preliminary data.</text>
</comment>
<proteinExistence type="inferred from homology"/>
<accession>A0ABU7SIP2</accession>
<keyword evidence="2" id="KW-0472">Membrane</keyword>
<dbReference type="InterPro" id="IPR050882">
    <property type="entry name" value="Prepilin_peptidase/N-MTase"/>
</dbReference>
<evidence type="ECO:0000313" key="4">
    <source>
        <dbReference type="EMBL" id="MEE6309820.1"/>
    </source>
</evidence>
<feature type="transmembrane region" description="Helical" evidence="2">
    <location>
        <begin position="141"/>
        <end position="160"/>
    </location>
</feature>
<dbReference type="InterPro" id="IPR000045">
    <property type="entry name" value="Prepilin_IV_endopep_pep"/>
</dbReference>
<feature type="transmembrane region" description="Helical" evidence="2">
    <location>
        <begin position="217"/>
        <end position="235"/>
    </location>
</feature>
<dbReference type="EC" id="3.4.23.-" evidence="4"/>
<keyword evidence="5" id="KW-1185">Reference proteome</keyword>
<dbReference type="Gene3D" id="1.20.120.1220">
    <property type="match status" value="1"/>
</dbReference>
<dbReference type="GO" id="GO:0016787">
    <property type="term" value="F:hydrolase activity"/>
    <property type="evidence" value="ECO:0007669"/>
    <property type="project" value="UniProtKB-KW"/>
</dbReference>
<feature type="domain" description="Prepilin type IV endopeptidase peptidase" evidence="3">
    <location>
        <begin position="121"/>
        <end position="224"/>
    </location>
</feature>
<dbReference type="Proteomes" id="UP001339911">
    <property type="component" value="Unassembled WGS sequence"/>
</dbReference>
<keyword evidence="2" id="KW-0812">Transmembrane</keyword>
<protein>
    <submittedName>
        <fullName evidence="4">A24 family peptidase</fullName>
        <ecNumber evidence="4">3.4.23.-</ecNumber>
    </submittedName>
</protein>
<reference evidence="4 5" key="1">
    <citation type="submission" date="2024-01" db="EMBL/GenBank/DDBJ databases">
        <title>Genome insights into Plantactinospora veratri sp. nov.</title>
        <authorList>
            <person name="Wang L."/>
        </authorList>
    </citation>
    <scope>NUCLEOTIDE SEQUENCE [LARGE SCALE GENOMIC DNA]</scope>
    <source>
        <strain evidence="4 5">NEAU-FHS4</strain>
    </source>
</reference>
<evidence type="ECO:0000256" key="1">
    <source>
        <dbReference type="ARBA" id="ARBA00005801"/>
    </source>
</evidence>
<keyword evidence="2" id="KW-1133">Transmembrane helix</keyword>